<keyword evidence="3" id="KW-1185">Reference proteome</keyword>
<evidence type="ECO:0000313" key="2">
    <source>
        <dbReference type="EMBL" id="GAA0901509.1"/>
    </source>
</evidence>
<gene>
    <name evidence="2" type="ORF">GCM10009549_02460</name>
</gene>
<evidence type="ECO:0000256" key="1">
    <source>
        <dbReference type="SAM" id="Phobius"/>
    </source>
</evidence>
<reference evidence="2 3" key="1">
    <citation type="journal article" date="2019" name="Int. J. Syst. Evol. Microbiol.">
        <title>The Global Catalogue of Microorganisms (GCM) 10K type strain sequencing project: providing services to taxonomists for standard genome sequencing and annotation.</title>
        <authorList>
            <consortium name="The Broad Institute Genomics Platform"/>
            <consortium name="The Broad Institute Genome Sequencing Center for Infectious Disease"/>
            <person name="Wu L."/>
            <person name="Ma J."/>
        </authorList>
    </citation>
    <scope>NUCLEOTIDE SEQUENCE [LARGE SCALE GENOMIC DNA]</scope>
    <source>
        <strain evidence="2 3">JCM 10673</strain>
    </source>
</reference>
<dbReference type="EMBL" id="BAAAHG010000001">
    <property type="protein sequence ID" value="GAA0901509.1"/>
    <property type="molecule type" value="Genomic_DNA"/>
</dbReference>
<sequence length="57" mass="6018">MPCLDVRTTFLVVLGAPGGSMSSTAELIGAAAALLGLGFLTLRSVRSIIRRRPFEID</sequence>
<comment type="caution">
    <text evidence="2">The sequence shown here is derived from an EMBL/GenBank/DDBJ whole genome shotgun (WGS) entry which is preliminary data.</text>
</comment>
<keyword evidence="1" id="KW-0812">Transmembrane</keyword>
<dbReference type="Proteomes" id="UP001501005">
    <property type="component" value="Unassembled WGS sequence"/>
</dbReference>
<keyword evidence="1" id="KW-1133">Transmembrane helix</keyword>
<protein>
    <submittedName>
        <fullName evidence="2">Uncharacterized protein</fullName>
    </submittedName>
</protein>
<name>A0ABN1NC15_9ACTN</name>
<organism evidence="2 3">
    <name type="scientific">Streptomyces thermoalcalitolerans</name>
    <dbReference type="NCBI Taxonomy" id="65605"/>
    <lineage>
        <taxon>Bacteria</taxon>
        <taxon>Bacillati</taxon>
        <taxon>Actinomycetota</taxon>
        <taxon>Actinomycetes</taxon>
        <taxon>Kitasatosporales</taxon>
        <taxon>Streptomycetaceae</taxon>
        <taxon>Streptomyces</taxon>
    </lineage>
</organism>
<evidence type="ECO:0000313" key="3">
    <source>
        <dbReference type="Proteomes" id="UP001501005"/>
    </source>
</evidence>
<feature type="transmembrane region" description="Helical" evidence="1">
    <location>
        <begin position="20"/>
        <end position="42"/>
    </location>
</feature>
<accession>A0ABN1NC15</accession>
<keyword evidence="1" id="KW-0472">Membrane</keyword>
<proteinExistence type="predicted"/>